<dbReference type="GO" id="GO:0003700">
    <property type="term" value="F:DNA-binding transcription factor activity"/>
    <property type="evidence" value="ECO:0007669"/>
    <property type="project" value="TreeGrafter"/>
</dbReference>
<keyword evidence="4" id="KW-1185">Reference proteome</keyword>
<dbReference type="GO" id="GO:0009740">
    <property type="term" value="P:gibberellic acid mediated signaling pathway"/>
    <property type="evidence" value="ECO:0007669"/>
    <property type="project" value="TreeGrafter"/>
</dbReference>
<dbReference type="AlphaFoldDB" id="A0A6P5WJE7"/>
<feature type="region of interest" description="Disordered" evidence="2">
    <location>
        <begin position="78"/>
        <end position="108"/>
    </location>
</feature>
<dbReference type="PROSITE" id="PS50157">
    <property type="entry name" value="ZINC_FINGER_C2H2_2"/>
    <property type="match status" value="1"/>
</dbReference>
<keyword evidence="1" id="KW-0863">Zinc-finger</keyword>
<dbReference type="GeneID" id="111274863"/>
<evidence type="ECO:0000313" key="5">
    <source>
        <dbReference type="RefSeq" id="XP_022715556.1"/>
    </source>
</evidence>
<dbReference type="RefSeq" id="XP_022715556.1">
    <property type="nucleotide sequence ID" value="XM_022859821.1"/>
</dbReference>
<accession>A0A6P5WJE7</accession>
<dbReference type="Gene3D" id="3.30.160.60">
    <property type="entry name" value="Classic Zinc Finger"/>
    <property type="match status" value="1"/>
</dbReference>
<dbReference type="GO" id="GO:0008270">
    <property type="term" value="F:zinc ion binding"/>
    <property type="evidence" value="ECO:0007669"/>
    <property type="project" value="UniProtKB-KW"/>
</dbReference>
<dbReference type="GO" id="GO:0010090">
    <property type="term" value="P:trichome morphogenesis"/>
    <property type="evidence" value="ECO:0007669"/>
    <property type="project" value="InterPro"/>
</dbReference>
<dbReference type="SUPFAM" id="SSF57667">
    <property type="entry name" value="beta-beta-alpha zinc fingers"/>
    <property type="match status" value="1"/>
</dbReference>
<feature type="compositionally biased region" description="Polar residues" evidence="2">
    <location>
        <begin position="97"/>
        <end position="106"/>
    </location>
</feature>
<dbReference type="InterPro" id="IPR013087">
    <property type="entry name" value="Znf_C2H2_type"/>
</dbReference>
<dbReference type="Proteomes" id="UP000515121">
    <property type="component" value="Unplaced"/>
</dbReference>
<feature type="domain" description="C2H2-type" evidence="3">
    <location>
        <begin position="62"/>
        <end position="89"/>
    </location>
</feature>
<protein>
    <submittedName>
        <fullName evidence="5">Uncharacterized protein LOC111274863</fullName>
    </submittedName>
</protein>
<dbReference type="OrthoDB" id="1939583at2759"/>
<gene>
    <name evidence="5" type="primary">LOC111274863</name>
</gene>
<dbReference type="PANTHER" id="PTHR46353">
    <property type="entry name" value="ZINC FINGER PROTEIN 5"/>
    <property type="match status" value="1"/>
</dbReference>
<evidence type="ECO:0000256" key="2">
    <source>
        <dbReference type="SAM" id="MobiDB-lite"/>
    </source>
</evidence>
<proteinExistence type="predicted"/>
<dbReference type="Pfam" id="PF13912">
    <property type="entry name" value="zf-C2H2_6"/>
    <property type="match status" value="1"/>
</dbReference>
<evidence type="ECO:0000256" key="1">
    <source>
        <dbReference type="PROSITE-ProRule" id="PRU00042"/>
    </source>
</evidence>
<dbReference type="GO" id="GO:0009736">
    <property type="term" value="P:cytokinin-activated signaling pathway"/>
    <property type="evidence" value="ECO:0007669"/>
    <property type="project" value="TreeGrafter"/>
</dbReference>
<dbReference type="GO" id="GO:0000976">
    <property type="term" value="F:transcription cis-regulatory region binding"/>
    <property type="evidence" value="ECO:0007669"/>
    <property type="project" value="TreeGrafter"/>
</dbReference>
<sequence>MGKERLRLFGFELSFHERHENCLDGSEEVNDSGKSSEKILSKMGKTVKEKSVTRKLENKRKYECQFCLKKFTSSQALGGHQNAHKSERQNKRRMQLQPKSTNSSFADPTPQDYSFVGQHCSLPSSNSFSSCAPEFTLFKEFLNNFKSLDQNQNLYFNMAGFYHSFPLPSNDHFEKGACGRHIVIKPSPSYISKDSQSLYNRLGLAPPAIHSSSRNCNDKVEKSRSPVYKLSGLDSELHLHMTEVCAYNRSEFVICRYAYKGWKYVMEY</sequence>
<keyword evidence="1" id="KW-0479">Metal-binding</keyword>
<dbReference type="InterPro" id="IPR044299">
    <property type="entry name" value="GIS3/ZFP5/ZFP6"/>
</dbReference>
<name>A0A6P5WJE7_DURZI</name>
<reference evidence="5" key="1">
    <citation type="submission" date="2025-08" db="UniProtKB">
        <authorList>
            <consortium name="RefSeq"/>
        </authorList>
    </citation>
    <scope>IDENTIFICATION</scope>
    <source>
        <tissue evidence="5">Fruit stalk</tissue>
    </source>
</reference>
<dbReference type="PROSITE" id="PS00028">
    <property type="entry name" value="ZINC_FINGER_C2H2_1"/>
    <property type="match status" value="1"/>
</dbReference>
<organism evidence="4 5">
    <name type="scientific">Durio zibethinus</name>
    <name type="common">Durian</name>
    <dbReference type="NCBI Taxonomy" id="66656"/>
    <lineage>
        <taxon>Eukaryota</taxon>
        <taxon>Viridiplantae</taxon>
        <taxon>Streptophyta</taxon>
        <taxon>Embryophyta</taxon>
        <taxon>Tracheophyta</taxon>
        <taxon>Spermatophyta</taxon>
        <taxon>Magnoliopsida</taxon>
        <taxon>eudicotyledons</taxon>
        <taxon>Gunneridae</taxon>
        <taxon>Pentapetalae</taxon>
        <taxon>rosids</taxon>
        <taxon>malvids</taxon>
        <taxon>Malvales</taxon>
        <taxon>Malvaceae</taxon>
        <taxon>Helicteroideae</taxon>
        <taxon>Durio</taxon>
    </lineage>
</organism>
<dbReference type="KEGG" id="dzi:111274863"/>
<evidence type="ECO:0000259" key="3">
    <source>
        <dbReference type="PROSITE" id="PS50157"/>
    </source>
</evidence>
<dbReference type="GO" id="GO:0005634">
    <property type="term" value="C:nucleus"/>
    <property type="evidence" value="ECO:0007669"/>
    <property type="project" value="TreeGrafter"/>
</dbReference>
<dbReference type="PANTHER" id="PTHR46353:SF23">
    <property type="entry name" value="C2H2 ZINC FINGER-CONTAINING PROTEIN-RELATED"/>
    <property type="match status" value="1"/>
</dbReference>
<dbReference type="InterPro" id="IPR036236">
    <property type="entry name" value="Znf_C2H2_sf"/>
</dbReference>
<keyword evidence="1" id="KW-0862">Zinc</keyword>
<evidence type="ECO:0000313" key="4">
    <source>
        <dbReference type="Proteomes" id="UP000515121"/>
    </source>
</evidence>